<sequence>MKPPHGPSLCYCLASRQSARYLSRLFDEHLAPSGLSSSQFSILVSLASAKTLTIVQLAEFMVMERTTLVRALKPLQQSGWVLNQLPTSGRAMILTLTPAGQIKVKEAAQLWKAAQQAFENLIGKDRAVALRSELQNVKKICTTSEA</sequence>
<dbReference type="GO" id="GO:0003700">
    <property type="term" value="F:DNA-binding transcription factor activity"/>
    <property type="evidence" value="ECO:0007669"/>
    <property type="project" value="InterPro"/>
</dbReference>
<dbReference type="OrthoDB" id="119252at2"/>
<protein>
    <submittedName>
        <fullName evidence="2">MarR family transcriptional regulator</fullName>
    </submittedName>
</protein>
<dbReference type="InterPro" id="IPR000835">
    <property type="entry name" value="HTH_MarR-typ"/>
</dbReference>
<dbReference type="AlphaFoldDB" id="A0A0F5K4X0"/>
<organism evidence="2 3">
    <name type="scientific">Robbsia andropogonis</name>
    <dbReference type="NCBI Taxonomy" id="28092"/>
    <lineage>
        <taxon>Bacteria</taxon>
        <taxon>Pseudomonadati</taxon>
        <taxon>Pseudomonadota</taxon>
        <taxon>Betaproteobacteria</taxon>
        <taxon>Burkholderiales</taxon>
        <taxon>Burkholderiaceae</taxon>
        <taxon>Robbsia</taxon>
    </lineage>
</organism>
<dbReference type="Pfam" id="PF01047">
    <property type="entry name" value="MarR"/>
    <property type="match status" value="1"/>
</dbReference>
<dbReference type="STRING" id="28092.WM40_03395"/>
<dbReference type="PROSITE" id="PS50995">
    <property type="entry name" value="HTH_MARR_2"/>
    <property type="match status" value="1"/>
</dbReference>
<accession>A0A0F5K4X0</accession>
<dbReference type="GO" id="GO:0006950">
    <property type="term" value="P:response to stress"/>
    <property type="evidence" value="ECO:0007669"/>
    <property type="project" value="TreeGrafter"/>
</dbReference>
<proteinExistence type="predicted"/>
<dbReference type="PATRIC" id="fig|28092.6.peg.809"/>
<dbReference type="PANTHER" id="PTHR33164">
    <property type="entry name" value="TRANSCRIPTIONAL REGULATOR, MARR FAMILY"/>
    <property type="match status" value="1"/>
</dbReference>
<dbReference type="PANTHER" id="PTHR33164:SF105">
    <property type="entry name" value="TRANSCRIPTIONAL REPRESSOR PROTEIN-RELATED"/>
    <property type="match status" value="1"/>
</dbReference>
<dbReference type="RefSeq" id="WP_046152124.1">
    <property type="nucleotide sequence ID" value="NZ_CADFGU010000004.1"/>
</dbReference>
<dbReference type="SUPFAM" id="SSF46785">
    <property type="entry name" value="Winged helix' DNA-binding domain"/>
    <property type="match status" value="1"/>
</dbReference>
<dbReference type="Gene3D" id="1.10.10.10">
    <property type="entry name" value="Winged helix-like DNA-binding domain superfamily/Winged helix DNA-binding domain"/>
    <property type="match status" value="1"/>
</dbReference>
<dbReference type="SMART" id="SM00347">
    <property type="entry name" value="HTH_MARR"/>
    <property type="match status" value="1"/>
</dbReference>
<dbReference type="InterPro" id="IPR036390">
    <property type="entry name" value="WH_DNA-bd_sf"/>
</dbReference>
<gene>
    <name evidence="2" type="ORF">WM40_03395</name>
</gene>
<dbReference type="InterPro" id="IPR039422">
    <property type="entry name" value="MarR/SlyA-like"/>
</dbReference>
<feature type="domain" description="HTH marR-type" evidence="1">
    <location>
        <begin position="1"/>
        <end position="139"/>
    </location>
</feature>
<keyword evidence="3" id="KW-1185">Reference proteome</keyword>
<reference evidence="2 3" key="1">
    <citation type="submission" date="2015-03" db="EMBL/GenBank/DDBJ databases">
        <title>Draft Genome Sequence of Burkholderia andropogonis type strain ICMP2807, isolated from Sorghum bicolor.</title>
        <authorList>
            <person name="Lopes-Santos L."/>
            <person name="Castro D.B."/>
            <person name="Ottoboni L.M."/>
            <person name="Park D."/>
            <person name="Weirc B.S."/>
            <person name="Destefano S.A."/>
        </authorList>
    </citation>
    <scope>NUCLEOTIDE SEQUENCE [LARGE SCALE GENOMIC DNA]</scope>
    <source>
        <strain evidence="2 3">ICMP2807</strain>
    </source>
</reference>
<comment type="caution">
    <text evidence="2">The sequence shown here is derived from an EMBL/GenBank/DDBJ whole genome shotgun (WGS) entry which is preliminary data.</text>
</comment>
<dbReference type="Proteomes" id="UP000033618">
    <property type="component" value="Unassembled WGS sequence"/>
</dbReference>
<evidence type="ECO:0000313" key="2">
    <source>
        <dbReference type="EMBL" id="KKB65000.1"/>
    </source>
</evidence>
<dbReference type="InterPro" id="IPR036388">
    <property type="entry name" value="WH-like_DNA-bd_sf"/>
</dbReference>
<evidence type="ECO:0000313" key="3">
    <source>
        <dbReference type="Proteomes" id="UP000033618"/>
    </source>
</evidence>
<name>A0A0F5K4X0_9BURK</name>
<dbReference type="EMBL" id="LAQU01000002">
    <property type="protein sequence ID" value="KKB65000.1"/>
    <property type="molecule type" value="Genomic_DNA"/>
</dbReference>
<evidence type="ECO:0000259" key="1">
    <source>
        <dbReference type="PROSITE" id="PS50995"/>
    </source>
</evidence>